<reference evidence="3 4" key="1">
    <citation type="submission" date="2018-07" db="EMBL/GenBank/DDBJ databases">
        <title>Complete genome sequence of Flavobacterium arcticum type strain SM1502T.</title>
        <authorList>
            <person name="Li Y."/>
            <person name="Li D.-D."/>
        </authorList>
    </citation>
    <scope>NUCLEOTIDE SEQUENCE [LARGE SCALE GENOMIC DNA]</scope>
    <source>
        <strain evidence="3 4">SM1502</strain>
    </source>
</reference>
<name>A0A345HDX7_9FLAO</name>
<dbReference type="PANTHER" id="PTHR33371">
    <property type="entry name" value="INTERMEMBRANE PHOSPHOLIPID TRANSPORT SYSTEM BINDING PROTEIN MLAD-RELATED"/>
    <property type="match status" value="1"/>
</dbReference>
<dbReference type="OrthoDB" id="9769132at2"/>
<proteinExistence type="predicted"/>
<dbReference type="InterPro" id="IPR052336">
    <property type="entry name" value="MlaD_Phospholipid_Transporter"/>
</dbReference>
<keyword evidence="1" id="KW-1133">Transmembrane helix</keyword>
<accession>A0A345HDX7</accession>
<evidence type="ECO:0000256" key="1">
    <source>
        <dbReference type="SAM" id="Phobius"/>
    </source>
</evidence>
<dbReference type="EMBL" id="CP031188">
    <property type="protein sequence ID" value="AXG74787.1"/>
    <property type="molecule type" value="Genomic_DNA"/>
</dbReference>
<keyword evidence="1" id="KW-0472">Membrane</keyword>
<dbReference type="RefSeq" id="WP_114678545.1">
    <property type="nucleotide sequence ID" value="NZ_CP031188.1"/>
</dbReference>
<evidence type="ECO:0000313" key="4">
    <source>
        <dbReference type="Proteomes" id="UP000253951"/>
    </source>
</evidence>
<dbReference type="PANTHER" id="PTHR33371:SF4">
    <property type="entry name" value="INTERMEMBRANE PHOSPHOLIPID TRANSPORT SYSTEM BINDING PROTEIN MLAD"/>
    <property type="match status" value="1"/>
</dbReference>
<evidence type="ECO:0000259" key="2">
    <source>
        <dbReference type="Pfam" id="PF02470"/>
    </source>
</evidence>
<organism evidence="3 4">
    <name type="scientific">Flavobacterium arcticum</name>
    <dbReference type="NCBI Taxonomy" id="1784713"/>
    <lineage>
        <taxon>Bacteria</taxon>
        <taxon>Pseudomonadati</taxon>
        <taxon>Bacteroidota</taxon>
        <taxon>Flavobacteriia</taxon>
        <taxon>Flavobacteriales</taxon>
        <taxon>Flavobacteriaceae</taxon>
        <taxon>Flavobacterium</taxon>
    </lineage>
</organism>
<dbReference type="AlphaFoldDB" id="A0A345HDX7"/>
<feature type="domain" description="Mce/MlaD" evidence="2">
    <location>
        <begin position="36"/>
        <end position="111"/>
    </location>
</feature>
<evidence type="ECO:0000313" key="3">
    <source>
        <dbReference type="EMBL" id="AXG74787.1"/>
    </source>
</evidence>
<keyword evidence="4" id="KW-1185">Reference proteome</keyword>
<dbReference type="KEGG" id="fat:DVK85_11310"/>
<dbReference type="InterPro" id="IPR003399">
    <property type="entry name" value="Mce/MlaD"/>
</dbReference>
<gene>
    <name evidence="3" type="ORF">DVK85_11310</name>
</gene>
<dbReference type="Proteomes" id="UP000253951">
    <property type="component" value="Chromosome"/>
</dbReference>
<protein>
    <submittedName>
        <fullName evidence="3">MCE family protein</fullName>
    </submittedName>
</protein>
<keyword evidence="1" id="KW-0812">Transmembrane</keyword>
<dbReference type="Pfam" id="PF02470">
    <property type="entry name" value="MlaD"/>
    <property type="match status" value="1"/>
</dbReference>
<feature type="transmembrane region" description="Helical" evidence="1">
    <location>
        <begin position="9"/>
        <end position="27"/>
    </location>
</feature>
<sequence>MKITREAKTAILVIGSILVFIWGYSFLKGRDLFNSYKTFYVIYENVEGLSPSAPITYSGLVIGKVNSIKPAKEGHLVVELQVSNDEVFISKKSHAVLHKPDLVGGKQIAIKSDFESSAAEDGSYLTGTEEPGMLSTVGQQLTPLQNKVEATVVSADSLLNNLNNIFDKQTQENLRTTIADLSKTMKEFSKATSAVNTMLTDNKTKIDGTFDNMNKTTANLAQITDSINSVNLAETVRKLENTMTNVDNILGDLESGKGTMGKLLKDEAMYNNLTDASKELKELLADIKNNPKRYIHFSVFGKKNTPYVEKE</sequence>